<keyword evidence="13" id="KW-0564">Palmitate</keyword>
<dbReference type="GO" id="GO:0046872">
    <property type="term" value="F:metal ion binding"/>
    <property type="evidence" value="ECO:0007669"/>
    <property type="project" value="UniProtKB-UniRule"/>
</dbReference>
<reference evidence="20 21" key="1">
    <citation type="submission" date="2019-03" db="EMBL/GenBank/DDBJ databases">
        <title>Genomic Encyclopedia of Archaeal and Bacterial Type Strains, Phase II (KMG-II): from individual species to whole genera.</title>
        <authorList>
            <person name="Goeker M."/>
        </authorList>
    </citation>
    <scope>NUCLEOTIDE SEQUENCE [LARGE SCALE GENOMIC DNA]</scope>
    <source>
        <strain evidence="20 21">DSM 26433</strain>
    </source>
</reference>
<evidence type="ECO:0000256" key="2">
    <source>
        <dbReference type="ARBA" id="ARBA00011955"/>
    </source>
</evidence>
<evidence type="ECO:0000256" key="18">
    <source>
        <dbReference type="PIRNR" id="PIRNR006268"/>
    </source>
</evidence>
<comment type="cofactor">
    <cofactor evidence="19">
        <name>Mg(2+)</name>
        <dbReference type="ChEBI" id="CHEBI:18420"/>
    </cofactor>
    <cofactor evidence="19">
        <name>Mn(2+)</name>
        <dbReference type="ChEBI" id="CHEBI:29035"/>
    </cofactor>
    <text evidence="19">Magnesium. Can also use manganese.</text>
</comment>
<evidence type="ECO:0000256" key="13">
    <source>
        <dbReference type="ARBA" id="ARBA00023139"/>
    </source>
</evidence>
<dbReference type="Gene3D" id="3.10.520.10">
    <property type="entry name" value="ApbE-like domains"/>
    <property type="match status" value="1"/>
</dbReference>
<dbReference type="SUPFAM" id="SSF143631">
    <property type="entry name" value="ApbE-like"/>
    <property type="match status" value="1"/>
</dbReference>
<name>A0A4R1NNU3_9RHOB</name>
<evidence type="ECO:0000313" key="21">
    <source>
        <dbReference type="Proteomes" id="UP000295673"/>
    </source>
</evidence>
<dbReference type="PANTHER" id="PTHR30040">
    <property type="entry name" value="THIAMINE BIOSYNTHESIS LIPOPROTEIN APBE"/>
    <property type="match status" value="1"/>
</dbReference>
<dbReference type="PIRSF" id="PIRSF006268">
    <property type="entry name" value="ApbE"/>
    <property type="match status" value="1"/>
</dbReference>
<evidence type="ECO:0000256" key="15">
    <source>
        <dbReference type="ARBA" id="ARBA00031306"/>
    </source>
</evidence>
<evidence type="ECO:0000256" key="3">
    <source>
        <dbReference type="ARBA" id="ARBA00016337"/>
    </source>
</evidence>
<evidence type="ECO:0000256" key="9">
    <source>
        <dbReference type="ARBA" id="ARBA00022729"/>
    </source>
</evidence>
<sequence length="328" mass="34251">MTLALAACKRGAADMLLSGETMGTTYNVVAVDSAKKVSQEALQAAINASLAQTDIQMSNWNAASEISKINASRSTAPIAVSAEMAELLDAANAVHEATEGQFDLTVGPLIDVWGFGANGKPGVVPTEAQIAAAMDKVGQGSSLRLTNAGLEKLNPDAEMYLSAIGKGYGVDKVGETLERFGIENYMVEIGGDILTKGKNAEGMAWQVAIETPDALSGGIQKVVGVSNFGMATSGDYRNYFEEDGVRYSHIIDATTGKPVTHTTASVTVLAENAMLADAWATGLLAMGRERGMAVAETHDLAVLFIERDASKSEKAFVTSASSKFAAIS</sequence>
<evidence type="ECO:0000256" key="10">
    <source>
        <dbReference type="ARBA" id="ARBA00022827"/>
    </source>
</evidence>
<evidence type="ECO:0000256" key="19">
    <source>
        <dbReference type="PIRSR" id="PIRSR006268-2"/>
    </source>
</evidence>
<evidence type="ECO:0000313" key="20">
    <source>
        <dbReference type="EMBL" id="TCL09501.1"/>
    </source>
</evidence>
<evidence type="ECO:0000256" key="17">
    <source>
        <dbReference type="ARBA" id="ARBA00060485"/>
    </source>
</evidence>
<dbReference type="InterPro" id="IPR024932">
    <property type="entry name" value="ApbE"/>
</dbReference>
<evidence type="ECO:0000256" key="11">
    <source>
        <dbReference type="ARBA" id="ARBA00022842"/>
    </source>
</evidence>
<dbReference type="FunFam" id="3.10.520.10:FF:000001">
    <property type="entry name" value="FAD:protein FMN transferase"/>
    <property type="match status" value="1"/>
</dbReference>
<dbReference type="EC" id="2.7.1.180" evidence="2 18"/>
<comment type="subcellular location">
    <subcellularLocation>
        <location evidence="17">Cell inner membrane</location>
        <topology evidence="17">Lipid-anchor</topology>
        <orientation evidence="17">Periplasmic side</orientation>
    </subcellularLocation>
</comment>
<keyword evidence="21" id="KW-1185">Reference proteome</keyword>
<keyword evidence="10 18" id="KW-0274">FAD</keyword>
<keyword evidence="7 18" id="KW-0808">Transferase</keyword>
<organism evidence="20 21">
    <name type="scientific">Shimia isoporae</name>
    <dbReference type="NCBI Taxonomy" id="647720"/>
    <lineage>
        <taxon>Bacteria</taxon>
        <taxon>Pseudomonadati</taxon>
        <taxon>Pseudomonadota</taxon>
        <taxon>Alphaproteobacteria</taxon>
        <taxon>Rhodobacterales</taxon>
        <taxon>Roseobacteraceae</taxon>
    </lineage>
</organism>
<keyword evidence="14 20" id="KW-0449">Lipoprotein</keyword>
<dbReference type="GO" id="GO:0005886">
    <property type="term" value="C:plasma membrane"/>
    <property type="evidence" value="ECO:0007669"/>
    <property type="project" value="UniProtKB-SubCell"/>
</dbReference>
<feature type="binding site" evidence="19">
    <location>
        <position position="163"/>
    </location>
    <ligand>
        <name>Mg(2+)</name>
        <dbReference type="ChEBI" id="CHEBI:18420"/>
    </ligand>
</feature>
<protein>
    <recommendedName>
        <fullName evidence="3 18">FAD:protein FMN transferase</fullName>
        <ecNumber evidence="2 18">2.7.1.180</ecNumber>
    </recommendedName>
    <alternativeName>
        <fullName evidence="15 18">Flavin transferase</fullName>
    </alternativeName>
</protein>
<dbReference type="AlphaFoldDB" id="A0A4R1NNU3"/>
<keyword evidence="12" id="KW-0472">Membrane</keyword>
<keyword evidence="8 18" id="KW-0479">Metal-binding</keyword>
<feature type="binding site" evidence="19">
    <location>
        <position position="281"/>
    </location>
    <ligand>
        <name>Mg(2+)</name>
        <dbReference type="ChEBI" id="CHEBI:18420"/>
    </ligand>
</feature>
<evidence type="ECO:0000256" key="16">
    <source>
        <dbReference type="ARBA" id="ARBA00048540"/>
    </source>
</evidence>
<dbReference type="Pfam" id="PF02424">
    <property type="entry name" value="ApbE"/>
    <property type="match status" value="1"/>
</dbReference>
<evidence type="ECO:0000256" key="8">
    <source>
        <dbReference type="ARBA" id="ARBA00022723"/>
    </source>
</evidence>
<dbReference type="PANTHER" id="PTHR30040:SF2">
    <property type="entry name" value="FAD:PROTEIN FMN TRANSFERASE"/>
    <property type="match status" value="1"/>
</dbReference>
<comment type="similarity">
    <text evidence="1 18">Belongs to the ApbE family.</text>
</comment>
<evidence type="ECO:0000256" key="5">
    <source>
        <dbReference type="ARBA" id="ARBA00022519"/>
    </source>
</evidence>
<evidence type="ECO:0000256" key="7">
    <source>
        <dbReference type="ARBA" id="ARBA00022679"/>
    </source>
</evidence>
<dbReference type="InterPro" id="IPR003374">
    <property type="entry name" value="ApbE-like_sf"/>
</dbReference>
<evidence type="ECO:0000256" key="6">
    <source>
        <dbReference type="ARBA" id="ARBA00022630"/>
    </source>
</evidence>
<dbReference type="GO" id="GO:0016740">
    <property type="term" value="F:transferase activity"/>
    <property type="evidence" value="ECO:0007669"/>
    <property type="project" value="UniProtKB-UniRule"/>
</dbReference>
<evidence type="ECO:0000256" key="12">
    <source>
        <dbReference type="ARBA" id="ARBA00023136"/>
    </source>
</evidence>
<proteinExistence type="inferred from homology"/>
<keyword evidence="5" id="KW-0997">Cell inner membrane</keyword>
<feature type="binding site" evidence="19">
    <location>
        <position position="277"/>
    </location>
    <ligand>
        <name>Mg(2+)</name>
        <dbReference type="ChEBI" id="CHEBI:18420"/>
    </ligand>
</feature>
<comment type="caution">
    <text evidence="20">The sequence shown here is derived from an EMBL/GenBank/DDBJ whole genome shotgun (WGS) entry which is preliminary data.</text>
</comment>
<dbReference type="Proteomes" id="UP000295673">
    <property type="component" value="Unassembled WGS sequence"/>
</dbReference>
<keyword evidence="4" id="KW-1003">Cell membrane</keyword>
<comment type="catalytic activity">
    <reaction evidence="16 18">
        <text>L-threonyl-[protein] + FAD = FMN-L-threonyl-[protein] + AMP + H(+)</text>
        <dbReference type="Rhea" id="RHEA:36847"/>
        <dbReference type="Rhea" id="RHEA-COMP:11060"/>
        <dbReference type="Rhea" id="RHEA-COMP:11061"/>
        <dbReference type="ChEBI" id="CHEBI:15378"/>
        <dbReference type="ChEBI" id="CHEBI:30013"/>
        <dbReference type="ChEBI" id="CHEBI:57692"/>
        <dbReference type="ChEBI" id="CHEBI:74257"/>
        <dbReference type="ChEBI" id="CHEBI:456215"/>
        <dbReference type="EC" id="2.7.1.180"/>
    </reaction>
</comment>
<accession>A0A4R1NNU3</accession>
<keyword evidence="9" id="KW-0732">Signal</keyword>
<gene>
    <name evidence="20" type="ORF">BXY66_1550</name>
</gene>
<keyword evidence="6 18" id="KW-0285">Flavoprotein</keyword>
<evidence type="ECO:0000256" key="4">
    <source>
        <dbReference type="ARBA" id="ARBA00022475"/>
    </source>
</evidence>
<keyword evidence="11 18" id="KW-0460">Magnesium</keyword>
<dbReference type="EMBL" id="SMGR01000001">
    <property type="protein sequence ID" value="TCL09501.1"/>
    <property type="molecule type" value="Genomic_DNA"/>
</dbReference>
<evidence type="ECO:0000256" key="1">
    <source>
        <dbReference type="ARBA" id="ARBA00008282"/>
    </source>
</evidence>
<evidence type="ECO:0000256" key="14">
    <source>
        <dbReference type="ARBA" id="ARBA00023288"/>
    </source>
</evidence>